<dbReference type="Proteomes" id="UP000747110">
    <property type="component" value="Unassembled WGS sequence"/>
</dbReference>
<comment type="caution">
    <text evidence="2">The sequence shown here is derived from an EMBL/GenBank/DDBJ whole genome shotgun (WGS) entry which is preliminary data.</text>
</comment>
<dbReference type="AlphaFoldDB" id="A0A8J4C6H7"/>
<reference evidence="2" key="1">
    <citation type="journal article" date="2021" name="Proc. Natl. Acad. Sci. U.S.A.">
        <title>Three genomes in the algal genus Volvox reveal the fate of a haploid sex-determining region after a transition to homothallism.</title>
        <authorList>
            <person name="Yamamoto K."/>
            <person name="Hamaji T."/>
            <person name="Kawai-Toyooka H."/>
            <person name="Matsuzaki R."/>
            <person name="Takahashi F."/>
            <person name="Nishimura Y."/>
            <person name="Kawachi M."/>
            <person name="Noguchi H."/>
            <person name="Minakuchi Y."/>
            <person name="Umen J.G."/>
            <person name="Toyoda A."/>
            <person name="Nozaki H."/>
        </authorList>
    </citation>
    <scope>NUCLEOTIDE SEQUENCE</scope>
    <source>
        <strain evidence="2">NIES-3786</strain>
    </source>
</reference>
<sequence>MGGAATAHPEGGTGRGHRSMWDGGHGDRKRDSEGERKSGGADTSETEDDLEGSGKVYEGAGGWRDPSMSQKVEGFRSSDHQSVDIDNARIPGDHARSSIRWEGVERRPARAVT</sequence>
<evidence type="ECO:0000256" key="1">
    <source>
        <dbReference type="SAM" id="MobiDB-lite"/>
    </source>
</evidence>
<feature type="region of interest" description="Disordered" evidence="1">
    <location>
        <begin position="1"/>
        <end position="113"/>
    </location>
</feature>
<evidence type="ECO:0000313" key="3">
    <source>
        <dbReference type="Proteomes" id="UP000747110"/>
    </source>
</evidence>
<dbReference type="OrthoDB" id="119067at2759"/>
<feature type="compositionally biased region" description="Basic and acidic residues" evidence="1">
    <location>
        <begin position="102"/>
        <end position="113"/>
    </location>
</feature>
<keyword evidence="3" id="KW-1185">Reference proteome</keyword>
<proteinExistence type="predicted"/>
<feature type="compositionally biased region" description="Basic and acidic residues" evidence="1">
    <location>
        <begin position="73"/>
        <end position="96"/>
    </location>
</feature>
<gene>
    <name evidence="2" type="ORF">Vretifemale_5451</name>
</gene>
<organism evidence="2 3">
    <name type="scientific">Volvox reticuliferus</name>
    <dbReference type="NCBI Taxonomy" id="1737510"/>
    <lineage>
        <taxon>Eukaryota</taxon>
        <taxon>Viridiplantae</taxon>
        <taxon>Chlorophyta</taxon>
        <taxon>core chlorophytes</taxon>
        <taxon>Chlorophyceae</taxon>
        <taxon>CS clade</taxon>
        <taxon>Chlamydomonadales</taxon>
        <taxon>Volvocaceae</taxon>
        <taxon>Volvox</taxon>
    </lineage>
</organism>
<dbReference type="EMBL" id="BNCP01000007">
    <property type="protein sequence ID" value="GIL75718.1"/>
    <property type="molecule type" value="Genomic_DNA"/>
</dbReference>
<protein>
    <submittedName>
        <fullName evidence="2">Uncharacterized protein</fullName>
    </submittedName>
</protein>
<name>A0A8J4C6H7_9CHLO</name>
<feature type="compositionally biased region" description="Basic and acidic residues" evidence="1">
    <location>
        <begin position="24"/>
        <end position="39"/>
    </location>
</feature>
<evidence type="ECO:0000313" key="2">
    <source>
        <dbReference type="EMBL" id="GIL75718.1"/>
    </source>
</evidence>
<accession>A0A8J4C6H7</accession>